<evidence type="ECO:0000313" key="12">
    <source>
        <dbReference type="Proteomes" id="UP001519921"/>
    </source>
</evidence>
<reference evidence="11 12" key="1">
    <citation type="submission" date="2021-07" db="EMBL/GenBank/DDBJ databases">
        <title>Clostridium weizhouense sp. nov., an anaerobic bacterium isolated from activated sludge of Petroleum wastewater.</title>
        <authorList>
            <person name="Li Q."/>
        </authorList>
    </citation>
    <scope>NUCLEOTIDE SEQUENCE [LARGE SCALE GENOMIC DNA]</scope>
    <source>
        <strain evidence="11 12">YB-6</strain>
    </source>
</reference>
<dbReference type="Proteomes" id="UP001519921">
    <property type="component" value="Unassembled WGS sequence"/>
</dbReference>
<evidence type="ECO:0000256" key="1">
    <source>
        <dbReference type="ARBA" id="ARBA00004651"/>
    </source>
</evidence>
<proteinExistence type="inferred from homology"/>
<dbReference type="CDD" id="cd13143">
    <property type="entry name" value="MATE_MepA_like"/>
    <property type="match status" value="1"/>
</dbReference>
<keyword evidence="7 10" id="KW-1133">Transmembrane helix</keyword>
<evidence type="ECO:0000256" key="5">
    <source>
        <dbReference type="ARBA" id="ARBA00022475"/>
    </source>
</evidence>
<keyword evidence="5" id="KW-1003">Cell membrane</keyword>
<feature type="transmembrane region" description="Helical" evidence="10">
    <location>
        <begin position="224"/>
        <end position="249"/>
    </location>
</feature>
<organism evidence="11 12">
    <name type="scientific">Clostridium weizhouense</name>
    <dbReference type="NCBI Taxonomy" id="2859781"/>
    <lineage>
        <taxon>Bacteria</taxon>
        <taxon>Bacillati</taxon>
        <taxon>Bacillota</taxon>
        <taxon>Clostridia</taxon>
        <taxon>Eubacteriales</taxon>
        <taxon>Clostridiaceae</taxon>
        <taxon>Clostridium</taxon>
    </lineage>
</organism>
<evidence type="ECO:0000256" key="4">
    <source>
        <dbReference type="ARBA" id="ARBA00022448"/>
    </source>
</evidence>
<feature type="transmembrane region" description="Helical" evidence="10">
    <location>
        <begin position="373"/>
        <end position="397"/>
    </location>
</feature>
<gene>
    <name evidence="11" type="ORF">KYD98_01950</name>
</gene>
<evidence type="ECO:0000313" key="11">
    <source>
        <dbReference type="EMBL" id="MBW6408852.1"/>
    </source>
</evidence>
<feature type="transmembrane region" description="Helical" evidence="10">
    <location>
        <begin position="261"/>
        <end position="279"/>
    </location>
</feature>
<feature type="transmembrane region" description="Helical" evidence="10">
    <location>
        <begin position="182"/>
        <end position="203"/>
    </location>
</feature>
<keyword evidence="4" id="KW-0813">Transport</keyword>
<evidence type="ECO:0000256" key="9">
    <source>
        <dbReference type="ARBA" id="ARBA00023251"/>
    </source>
</evidence>
<feature type="transmembrane region" description="Helical" evidence="10">
    <location>
        <begin position="403"/>
        <end position="423"/>
    </location>
</feature>
<evidence type="ECO:0000256" key="8">
    <source>
        <dbReference type="ARBA" id="ARBA00023136"/>
    </source>
</evidence>
<protein>
    <recommendedName>
        <fullName evidence="3">Multidrug export protein MepA</fullName>
    </recommendedName>
</protein>
<dbReference type="NCBIfam" id="TIGR00797">
    <property type="entry name" value="matE"/>
    <property type="match status" value="1"/>
</dbReference>
<accession>A0ABS7AJN8</accession>
<dbReference type="Pfam" id="PF01554">
    <property type="entry name" value="MatE"/>
    <property type="match status" value="2"/>
</dbReference>
<evidence type="ECO:0000256" key="10">
    <source>
        <dbReference type="SAM" id="Phobius"/>
    </source>
</evidence>
<feature type="transmembrane region" description="Helical" evidence="10">
    <location>
        <begin position="300"/>
        <end position="323"/>
    </location>
</feature>
<dbReference type="PANTHER" id="PTHR43823">
    <property type="entry name" value="SPORULATION PROTEIN YKVU"/>
    <property type="match status" value="1"/>
</dbReference>
<comment type="subcellular location">
    <subcellularLocation>
        <location evidence="1">Cell membrane</location>
        <topology evidence="1">Multi-pass membrane protein</topology>
    </subcellularLocation>
</comment>
<keyword evidence="12" id="KW-1185">Reference proteome</keyword>
<sequence>MKKFFNYIIPAVIGMLVTSLYIIVDGMFVGKGVGSNALAAVNIAFPPNLIATALALIISVGGSTLVSIKLGEGKKEEAIDKFNESIIILIIMAIVLFIIGMFLSKPIAYILRAPDSLMDDVYNYIKFSFMFSIPLVLSQGLNCFLRNDGAPKIAMFAMISGSLTNMLLDYIFIFIFKWGVTGAAIATGLGEFVSMFIAIIYFLSKKGTLKFKKCKISINGIKEIAIIGFPSFLTESTIAVLTISFNLVILNRIGEEGVATYSIINYIITVISMITFGIAQGMQPLLSFYYGAKEESKVRYYYSLAFKSVIIVTVINYIIFILFGKNIISFFTSDVELINYTYTALKIFGLGTFFAGINILKSSYFQCIKLSKVSTTICVLRGFIGIQISLLILPQIIGNSGIWLSNLSGELLVFLVVKMFFIIKNKNLELV</sequence>
<name>A0ABS7AJN8_9CLOT</name>
<evidence type="ECO:0000256" key="6">
    <source>
        <dbReference type="ARBA" id="ARBA00022692"/>
    </source>
</evidence>
<dbReference type="InterPro" id="IPR051327">
    <property type="entry name" value="MATE_MepA_subfamily"/>
</dbReference>
<dbReference type="InterPro" id="IPR045070">
    <property type="entry name" value="MATE_MepA-like"/>
</dbReference>
<dbReference type="InterPro" id="IPR048279">
    <property type="entry name" value="MdtK-like"/>
</dbReference>
<dbReference type="PIRSF" id="PIRSF006603">
    <property type="entry name" value="DinF"/>
    <property type="match status" value="1"/>
</dbReference>
<evidence type="ECO:0000256" key="7">
    <source>
        <dbReference type="ARBA" id="ARBA00022989"/>
    </source>
</evidence>
<feature type="transmembrane region" description="Helical" evidence="10">
    <location>
        <begin position="124"/>
        <end position="141"/>
    </location>
</feature>
<feature type="transmembrane region" description="Helical" evidence="10">
    <location>
        <begin position="82"/>
        <end position="104"/>
    </location>
</feature>
<feature type="transmembrane region" description="Helical" evidence="10">
    <location>
        <begin position="343"/>
        <end position="361"/>
    </location>
</feature>
<keyword evidence="6 10" id="KW-0812">Transmembrane</keyword>
<dbReference type="InterPro" id="IPR002528">
    <property type="entry name" value="MATE_fam"/>
</dbReference>
<keyword evidence="9" id="KW-0046">Antibiotic resistance</keyword>
<dbReference type="EMBL" id="JAHXPT010000001">
    <property type="protein sequence ID" value="MBW6408852.1"/>
    <property type="molecule type" value="Genomic_DNA"/>
</dbReference>
<dbReference type="RefSeq" id="WP_219777903.1">
    <property type="nucleotide sequence ID" value="NZ_JAHXPT010000001.1"/>
</dbReference>
<keyword evidence="8 10" id="KW-0472">Membrane</keyword>
<evidence type="ECO:0000256" key="3">
    <source>
        <dbReference type="ARBA" id="ARBA00022106"/>
    </source>
</evidence>
<evidence type="ECO:0000256" key="2">
    <source>
        <dbReference type="ARBA" id="ARBA00008417"/>
    </source>
</evidence>
<feature type="transmembrane region" description="Helical" evidence="10">
    <location>
        <begin position="153"/>
        <end position="176"/>
    </location>
</feature>
<feature type="transmembrane region" description="Helical" evidence="10">
    <location>
        <begin position="7"/>
        <end position="29"/>
    </location>
</feature>
<comment type="caution">
    <text evidence="11">The sequence shown here is derived from an EMBL/GenBank/DDBJ whole genome shotgun (WGS) entry which is preliminary data.</text>
</comment>
<dbReference type="PANTHER" id="PTHR43823:SF3">
    <property type="entry name" value="MULTIDRUG EXPORT PROTEIN MEPA"/>
    <property type="match status" value="1"/>
</dbReference>
<comment type="similarity">
    <text evidence="2">Belongs to the multi antimicrobial extrusion (MATE) (TC 2.A.66.1) family. MepA subfamily.</text>
</comment>
<feature type="transmembrane region" description="Helical" evidence="10">
    <location>
        <begin position="49"/>
        <end position="70"/>
    </location>
</feature>